<dbReference type="PANTHER" id="PTHR21398">
    <property type="entry name" value="AGAP007094-PA"/>
    <property type="match status" value="1"/>
</dbReference>
<name>A0A9P0BQ78_CHRIL</name>
<dbReference type="SMART" id="SM00718">
    <property type="entry name" value="DM4_12"/>
    <property type="match status" value="1"/>
</dbReference>
<proteinExistence type="predicted"/>
<dbReference type="Pfam" id="PF07841">
    <property type="entry name" value="DM4_12"/>
    <property type="match status" value="1"/>
</dbReference>
<dbReference type="Proteomes" id="UP001154114">
    <property type="component" value="Chromosome 16"/>
</dbReference>
<dbReference type="OrthoDB" id="7433017at2759"/>
<gene>
    <name evidence="2" type="ORF">CINC_LOCUS3982</name>
</gene>
<dbReference type="PANTHER" id="PTHR21398:SF4">
    <property type="entry name" value="AGAP002980-PA"/>
    <property type="match status" value="1"/>
</dbReference>
<sequence>MFSYENLLTLTTVINLFYLAMSMKEMDIPSDVLSRSRRQLLLWPNSTLLQFNAGVGVPSGAKNININWAFQANFQLPWNSSQIPVDILHANTGYVGTARKKRSLDTADKSGDYHDDAKLYHFYIHVEDILDGFGHNGRACVLQTLCQLGAEPLHSDDQEDVLHELASFILNPKNDAIESLTEDKIAYQYIKAYTDGEKHEDCTKLYEGCSVSFIDSFTKRHGVH</sequence>
<dbReference type="InterPro" id="IPR006631">
    <property type="entry name" value="DM4_12"/>
</dbReference>
<reference evidence="2" key="1">
    <citation type="submission" date="2021-12" db="EMBL/GenBank/DDBJ databases">
        <authorList>
            <person name="King R."/>
        </authorList>
    </citation>
    <scope>NUCLEOTIDE SEQUENCE</scope>
</reference>
<evidence type="ECO:0000313" key="3">
    <source>
        <dbReference type="Proteomes" id="UP001154114"/>
    </source>
</evidence>
<evidence type="ECO:0000313" key="2">
    <source>
        <dbReference type="EMBL" id="CAH0588177.1"/>
    </source>
</evidence>
<feature type="signal peptide" evidence="1">
    <location>
        <begin position="1"/>
        <end position="22"/>
    </location>
</feature>
<evidence type="ECO:0000256" key="1">
    <source>
        <dbReference type="SAM" id="SignalP"/>
    </source>
</evidence>
<keyword evidence="1" id="KW-0732">Signal</keyword>
<dbReference type="AlphaFoldDB" id="A0A9P0BQ78"/>
<protein>
    <submittedName>
        <fullName evidence="2">Uncharacterized protein</fullName>
    </submittedName>
</protein>
<feature type="chain" id="PRO_5040326848" evidence="1">
    <location>
        <begin position="23"/>
        <end position="224"/>
    </location>
</feature>
<accession>A0A9P0BQ78</accession>
<keyword evidence="3" id="KW-1185">Reference proteome</keyword>
<dbReference type="EMBL" id="LR824019">
    <property type="protein sequence ID" value="CAH0588177.1"/>
    <property type="molecule type" value="Genomic_DNA"/>
</dbReference>
<organism evidence="2 3">
    <name type="scientific">Chrysodeixis includens</name>
    <name type="common">Soybean looper</name>
    <name type="synonym">Pseudoplusia includens</name>
    <dbReference type="NCBI Taxonomy" id="689277"/>
    <lineage>
        <taxon>Eukaryota</taxon>
        <taxon>Metazoa</taxon>
        <taxon>Ecdysozoa</taxon>
        <taxon>Arthropoda</taxon>
        <taxon>Hexapoda</taxon>
        <taxon>Insecta</taxon>
        <taxon>Pterygota</taxon>
        <taxon>Neoptera</taxon>
        <taxon>Endopterygota</taxon>
        <taxon>Lepidoptera</taxon>
        <taxon>Glossata</taxon>
        <taxon>Ditrysia</taxon>
        <taxon>Noctuoidea</taxon>
        <taxon>Noctuidae</taxon>
        <taxon>Plusiinae</taxon>
        <taxon>Chrysodeixis</taxon>
    </lineage>
</organism>